<dbReference type="PATRIC" id="fig|1255043.3.peg.2360"/>
<keyword evidence="3" id="KW-1185">Reference proteome</keyword>
<organism evidence="2 3">
    <name type="scientific">Thioalkalivibrio nitratireducens (strain DSM 14787 / UNIQEM 213 / ALEN2)</name>
    <dbReference type="NCBI Taxonomy" id="1255043"/>
    <lineage>
        <taxon>Bacteria</taxon>
        <taxon>Pseudomonadati</taxon>
        <taxon>Pseudomonadota</taxon>
        <taxon>Gammaproteobacteria</taxon>
        <taxon>Chromatiales</taxon>
        <taxon>Ectothiorhodospiraceae</taxon>
        <taxon>Thioalkalivibrio</taxon>
    </lineage>
</organism>
<dbReference type="KEGG" id="tni:TVNIR_2338"/>
<dbReference type="Proteomes" id="UP000010809">
    <property type="component" value="Chromosome"/>
</dbReference>
<name>L0E036_THIND</name>
<evidence type="ECO:0000256" key="1">
    <source>
        <dbReference type="SAM" id="MobiDB-lite"/>
    </source>
</evidence>
<protein>
    <submittedName>
        <fullName evidence="2">Uncharacterized protein</fullName>
    </submittedName>
</protein>
<proteinExistence type="predicted"/>
<evidence type="ECO:0000313" key="2">
    <source>
        <dbReference type="EMBL" id="AGA33981.1"/>
    </source>
</evidence>
<feature type="region of interest" description="Disordered" evidence="1">
    <location>
        <begin position="44"/>
        <end position="77"/>
    </location>
</feature>
<evidence type="ECO:0000313" key="3">
    <source>
        <dbReference type="Proteomes" id="UP000010809"/>
    </source>
</evidence>
<reference evidence="2" key="1">
    <citation type="submission" date="2015-12" db="EMBL/GenBank/DDBJ databases">
        <authorList>
            <person name="Tikhonova T.V."/>
            <person name="Pavlov A.R."/>
            <person name="Beletsky A.V."/>
            <person name="Mardanov A.V."/>
            <person name="Sorokin D.Y."/>
            <person name="Ravin N.V."/>
            <person name="Popov V.O."/>
        </authorList>
    </citation>
    <scope>NUCLEOTIDE SEQUENCE</scope>
    <source>
        <strain evidence="2">DSM 14787</strain>
    </source>
</reference>
<dbReference type="AlphaFoldDB" id="L0E036"/>
<dbReference type="EMBL" id="CP003989">
    <property type="protein sequence ID" value="AGA33981.1"/>
    <property type="molecule type" value="Genomic_DNA"/>
</dbReference>
<gene>
    <name evidence="2" type="ordered locus">TVNIR_2338</name>
</gene>
<sequence length="77" mass="8365">MQDPRVEAIGACGTGFNPLDYGQGARDMRTQSDEILASTAGYHCDNAVTPRPPARVAHERSVNRPAHRPAADHLLRT</sequence>
<accession>L0E036</accession>
<dbReference type="HOGENOM" id="CLU_2636925_0_0_6"/>